<proteinExistence type="predicted"/>
<sequence length="125" mass="14906">MHDGKIISINIKDIMAERIKQRKQHKNIHNPLTIEIEVINYEEDKIYSLKYASIRKTKIDSPSETPLFWRDGSGLEDWGYDELTMPDEEYFRHEILLSSGSELLIEFKRFSYKVEKFKLEKPLDI</sequence>
<dbReference type="EMBL" id="LWAE01000013">
    <property type="protein sequence ID" value="KZL88932.1"/>
    <property type="molecule type" value="Genomic_DNA"/>
</dbReference>
<protein>
    <submittedName>
        <fullName evidence="1">Uncharacterized protein</fullName>
    </submittedName>
</protein>
<accession>A0A161YFR0</accession>
<name>A0A161YFR0_9CLOT</name>
<dbReference type="RefSeq" id="WP_066630473.1">
    <property type="nucleotide sequence ID" value="NZ_FQXL01000030.1"/>
</dbReference>
<organism evidence="1 2">
    <name type="scientific">Clostridium magnum DSM 2767</name>
    <dbReference type="NCBI Taxonomy" id="1121326"/>
    <lineage>
        <taxon>Bacteria</taxon>
        <taxon>Bacillati</taxon>
        <taxon>Bacillota</taxon>
        <taxon>Clostridia</taxon>
        <taxon>Eubacteriales</taxon>
        <taxon>Clostridiaceae</taxon>
        <taxon>Clostridium</taxon>
    </lineage>
</organism>
<dbReference type="Proteomes" id="UP000076603">
    <property type="component" value="Unassembled WGS sequence"/>
</dbReference>
<evidence type="ECO:0000313" key="1">
    <source>
        <dbReference type="EMBL" id="KZL88932.1"/>
    </source>
</evidence>
<comment type="caution">
    <text evidence="1">The sequence shown here is derived from an EMBL/GenBank/DDBJ whole genome shotgun (WGS) entry which is preliminary data.</text>
</comment>
<reference evidence="1 2" key="1">
    <citation type="submission" date="2016-04" db="EMBL/GenBank/DDBJ databases">
        <title>Genome sequence of Clostridium magnum DSM 2767.</title>
        <authorList>
            <person name="Poehlein A."/>
            <person name="Uhlig R."/>
            <person name="Fischer R."/>
            <person name="Bahl H."/>
            <person name="Daniel R."/>
        </authorList>
    </citation>
    <scope>NUCLEOTIDE SEQUENCE [LARGE SCALE GENOMIC DNA]</scope>
    <source>
        <strain evidence="1 2">DSM 2767</strain>
    </source>
</reference>
<keyword evidence="2" id="KW-1185">Reference proteome</keyword>
<dbReference type="AlphaFoldDB" id="A0A161YFR0"/>
<evidence type="ECO:0000313" key="2">
    <source>
        <dbReference type="Proteomes" id="UP000076603"/>
    </source>
</evidence>
<dbReference type="PATRIC" id="fig|1121326.3.peg.5897"/>
<gene>
    <name evidence="1" type="ORF">CLMAG_58360</name>
</gene>